<dbReference type="InterPro" id="IPR007511">
    <property type="entry name" value="DUF501"/>
</dbReference>
<protein>
    <submittedName>
        <fullName evidence="1">DUF501 domain-containing protein</fullName>
    </submittedName>
</protein>
<keyword evidence="2" id="KW-1185">Reference proteome</keyword>
<dbReference type="AlphaFoldDB" id="A0A7M1QTY7"/>
<proteinExistence type="predicted"/>
<evidence type="ECO:0000313" key="1">
    <source>
        <dbReference type="EMBL" id="QOR45326.1"/>
    </source>
</evidence>
<evidence type="ECO:0000313" key="2">
    <source>
        <dbReference type="Proteomes" id="UP000595053"/>
    </source>
</evidence>
<name>A0A7M1QTY7_9ACTO</name>
<gene>
    <name evidence="1" type="ORF">INS88_08665</name>
</gene>
<dbReference type="EMBL" id="CP063213">
    <property type="protein sequence ID" value="QOR45326.1"/>
    <property type="molecule type" value="Genomic_DNA"/>
</dbReference>
<organism evidence="1 2">
    <name type="scientific">Trueperella pecoris</name>
    <dbReference type="NCBI Taxonomy" id="2733571"/>
    <lineage>
        <taxon>Bacteria</taxon>
        <taxon>Bacillati</taxon>
        <taxon>Actinomycetota</taxon>
        <taxon>Actinomycetes</taxon>
        <taxon>Actinomycetales</taxon>
        <taxon>Actinomycetaceae</taxon>
        <taxon>Trueperella</taxon>
    </lineage>
</organism>
<accession>A0A7M1QTY7</accession>
<sequence>MNETPVISTDTLKKVAINATEVRAGDVDVITEQLGRYPRGLVGIGARCACGNPAVTITYPRLPDGTPFPTLFYLSLPALVKRISRIESAGKMVEFNDKLAHDAAYRAAHERAHASYVERRNALDGVPEIKDKSAGGMPDRVKCLHALAGYALAAGPGVCPAGDEALELVGWDVNVCRCSDPGEFDEPAVPAGAFDEVDSAAGKIAGADGVIGQEGGLE</sequence>
<dbReference type="Pfam" id="PF04417">
    <property type="entry name" value="DUF501"/>
    <property type="match status" value="1"/>
</dbReference>
<reference evidence="1 2" key="1">
    <citation type="submission" date="2020-10" db="EMBL/GenBank/DDBJ databases">
        <title>Trueperella pecoris sp. nov. isolated from bovine and porcine specimens.</title>
        <authorList>
            <person name="Schoenecker L."/>
            <person name="Schnydrig P."/>
            <person name="Brodard I."/>
            <person name="Thomann A."/>
            <person name="Hemphill A."/>
            <person name="Rodriguez-Campos S."/>
            <person name="Perreten V."/>
            <person name="Jores J."/>
            <person name="Kittl S."/>
        </authorList>
    </citation>
    <scope>NUCLEOTIDE SEQUENCE [LARGE SCALE GENOMIC DNA]</scope>
    <source>
        <strain evidence="1 2">15A0121</strain>
    </source>
</reference>
<dbReference type="PANTHER" id="PTHR37163">
    <property type="entry name" value="CONSERVED PROTEIN"/>
    <property type="match status" value="1"/>
</dbReference>
<dbReference type="Proteomes" id="UP000595053">
    <property type="component" value="Chromosome"/>
</dbReference>
<dbReference type="RefSeq" id="WP_197550941.1">
    <property type="nucleotide sequence ID" value="NZ_CP063213.1"/>
</dbReference>
<dbReference type="PANTHER" id="PTHR37163:SF1">
    <property type="entry name" value="DUF501 DOMAIN-CONTAINING PROTEIN"/>
    <property type="match status" value="1"/>
</dbReference>